<dbReference type="KEGG" id="bgm:CAL15_13660"/>
<reference evidence="1 2" key="1">
    <citation type="submission" date="2017-05" db="EMBL/GenBank/DDBJ databases">
        <title>Complete and WGS of Bordetella genogroups.</title>
        <authorList>
            <person name="Spilker T."/>
            <person name="LiPuma J."/>
        </authorList>
    </citation>
    <scope>NUCLEOTIDE SEQUENCE [LARGE SCALE GENOMIC DNA]</scope>
    <source>
        <strain evidence="1 2">AU7206</strain>
    </source>
</reference>
<name>A0A1W6ZDD5_9BORD</name>
<dbReference type="EMBL" id="CP021111">
    <property type="protein sequence ID" value="ARP95339.1"/>
    <property type="molecule type" value="Genomic_DNA"/>
</dbReference>
<dbReference type="Proteomes" id="UP000194161">
    <property type="component" value="Chromosome"/>
</dbReference>
<evidence type="ECO:0000313" key="1">
    <source>
        <dbReference type="EMBL" id="ARP95339.1"/>
    </source>
</evidence>
<dbReference type="OrthoDB" id="8637419at2"/>
<sequence>MSDPSTELRQAADRLQQARRAFERGEKGLMLLRRSRTAFIHSLRNTGLTYAQARTKYDNCVDEQQRIHQQEMHRLQYAERLYQSMCQELQRNSGDA</sequence>
<organism evidence="1 2">
    <name type="scientific">Bordetella genomosp. 13</name>
    <dbReference type="NCBI Taxonomy" id="463040"/>
    <lineage>
        <taxon>Bacteria</taxon>
        <taxon>Pseudomonadati</taxon>
        <taxon>Pseudomonadota</taxon>
        <taxon>Betaproteobacteria</taxon>
        <taxon>Burkholderiales</taxon>
        <taxon>Alcaligenaceae</taxon>
        <taxon>Bordetella</taxon>
    </lineage>
</organism>
<keyword evidence="2" id="KW-1185">Reference proteome</keyword>
<proteinExistence type="predicted"/>
<gene>
    <name evidence="1" type="ORF">CAL15_13660</name>
</gene>
<accession>A0A1W6ZDD5</accession>
<dbReference type="RefSeq" id="WP_086079105.1">
    <property type="nucleotide sequence ID" value="NZ_CP021111.1"/>
</dbReference>
<evidence type="ECO:0000313" key="2">
    <source>
        <dbReference type="Proteomes" id="UP000194161"/>
    </source>
</evidence>
<protein>
    <submittedName>
        <fullName evidence="1">Uncharacterized protein</fullName>
    </submittedName>
</protein>
<dbReference type="AlphaFoldDB" id="A0A1W6ZDD5"/>